<proteinExistence type="predicted"/>
<dbReference type="AlphaFoldDB" id="A0A2U3Q6I6"/>
<name>A0A2U3Q6I6_9BRAD</name>
<dbReference type="KEGG" id="bvz:BRAD3257_6099"/>
<protein>
    <submittedName>
        <fullName evidence="1">Uncharacterized protein</fullName>
    </submittedName>
</protein>
<dbReference type="EMBL" id="LS398110">
    <property type="protein sequence ID" value="SPP97017.1"/>
    <property type="molecule type" value="Genomic_DNA"/>
</dbReference>
<accession>A0A2U3Q6I6</accession>
<evidence type="ECO:0000313" key="2">
    <source>
        <dbReference type="Proteomes" id="UP000246085"/>
    </source>
</evidence>
<dbReference type="OrthoDB" id="8387530at2"/>
<dbReference type="Proteomes" id="UP000246085">
    <property type="component" value="Chromosome BRAD3257"/>
</dbReference>
<reference evidence="1 2" key="1">
    <citation type="submission" date="2018-03" db="EMBL/GenBank/DDBJ databases">
        <authorList>
            <person name="Gully D."/>
        </authorList>
    </citation>
    <scope>NUCLEOTIDE SEQUENCE [LARGE SCALE GENOMIC DNA]</scope>
    <source>
        <strain evidence="1">ORS3257</strain>
    </source>
</reference>
<accession>A0A4Q0QGN2</accession>
<sequence>MDPLMAHRHLAEAERHVALAEDHVARQLAIVEELERAGHPAGLANDVLGTFRMLLASHIGHRDLIRREIDA</sequence>
<evidence type="ECO:0000313" key="1">
    <source>
        <dbReference type="EMBL" id="SPP97017.1"/>
    </source>
</evidence>
<gene>
    <name evidence="1" type="ORF">BRAD3257_6099</name>
</gene>
<organism evidence="1 2">
    <name type="scientific">Bradyrhizobium vignae</name>
    <dbReference type="NCBI Taxonomy" id="1549949"/>
    <lineage>
        <taxon>Bacteria</taxon>
        <taxon>Pseudomonadati</taxon>
        <taxon>Pseudomonadota</taxon>
        <taxon>Alphaproteobacteria</taxon>
        <taxon>Hyphomicrobiales</taxon>
        <taxon>Nitrobacteraceae</taxon>
        <taxon>Bradyrhizobium</taxon>
    </lineage>
</organism>
<dbReference type="RefSeq" id="WP_122404511.1">
    <property type="nucleotide sequence ID" value="NZ_LS398110.1"/>
</dbReference>